<evidence type="ECO:0000313" key="3">
    <source>
        <dbReference type="EMBL" id="QKX56406.1"/>
    </source>
</evidence>
<evidence type="ECO:0000256" key="1">
    <source>
        <dbReference type="SAM" id="MobiDB-lite"/>
    </source>
</evidence>
<dbReference type="Pfam" id="PF06916">
    <property type="entry name" value="FAM210A-B_dom"/>
    <property type="match status" value="1"/>
</dbReference>
<dbReference type="AlphaFoldDB" id="A0A7H8QRE2"/>
<feature type="region of interest" description="Disordered" evidence="1">
    <location>
        <begin position="84"/>
        <end position="104"/>
    </location>
</feature>
<dbReference type="PANTHER" id="PTHR21377:SF0">
    <property type="entry name" value="PROTEIN FAM210B, MITOCHONDRIAL"/>
    <property type="match status" value="1"/>
</dbReference>
<dbReference type="Proteomes" id="UP000509510">
    <property type="component" value="Chromosome II"/>
</dbReference>
<dbReference type="RefSeq" id="XP_035342584.1">
    <property type="nucleotide sequence ID" value="XM_035486691.1"/>
</dbReference>
<dbReference type="GO" id="GO:0005739">
    <property type="term" value="C:mitochondrion"/>
    <property type="evidence" value="ECO:0007669"/>
    <property type="project" value="TreeGrafter"/>
</dbReference>
<keyword evidence="4" id="KW-1185">Reference proteome</keyword>
<name>A0A7H8QRE2_TALRU</name>
<protein>
    <recommendedName>
        <fullName evidence="2">DUF1279 domain-containing protein</fullName>
    </recommendedName>
</protein>
<feature type="compositionally biased region" description="Low complexity" evidence="1">
    <location>
        <begin position="84"/>
        <end position="102"/>
    </location>
</feature>
<sequence>MPSFAISASQLLRRQAESAIHMGRLSARPLQRKPTSSLSSSSSSRFTVPRARFSTQRGTTRRAPKTSTPSALLQQQRTFFQKRFSSSSSSASSTTTKAQPQSLSQRLKTLSREYGWSALGVYLLLSALDFPFCFATVRLVGVERIGHLEHAIMDWVKGALGQFWPLEIESVAHKEPGQGQEGTAVDEHGVIEAERRNVEEGASIWTQLALAYAIHKSFIFLRVPLTAAVTPKVVQTLRRWGWNIGKRTPKGN</sequence>
<organism evidence="3 4">
    <name type="scientific">Talaromyces rugulosus</name>
    <name type="common">Penicillium rugulosum</name>
    <dbReference type="NCBI Taxonomy" id="121627"/>
    <lineage>
        <taxon>Eukaryota</taxon>
        <taxon>Fungi</taxon>
        <taxon>Dikarya</taxon>
        <taxon>Ascomycota</taxon>
        <taxon>Pezizomycotina</taxon>
        <taxon>Eurotiomycetes</taxon>
        <taxon>Eurotiomycetidae</taxon>
        <taxon>Eurotiales</taxon>
        <taxon>Trichocomaceae</taxon>
        <taxon>Talaromyces</taxon>
        <taxon>Talaromyces sect. Islandici</taxon>
    </lineage>
</organism>
<gene>
    <name evidence="3" type="ORF">TRUGW13939_03511</name>
</gene>
<accession>A0A7H8QRE2</accession>
<feature type="region of interest" description="Disordered" evidence="1">
    <location>
        <begin position="23"/>
        <end position="70"/>
    </location>
</feature>
<evidence type="ECO:0000259" key="2">
    <source>
        <dbReference type="Pfam" id="PF06916"/>
    </source>
</evidence>
<reference evidence="4" key="1">
    <citation type="submission" date="2020-06" db="EMBL/GenBank/DDBJ databases">
        <title>A chromosome-scale genome assembly of Talaromyces rugulosus W13939.</title>
        <authorList>
            <person name="Wang B."/>
            <person name="Guo L."/>
            <person name="Ye K."/>
            <person name="Wang L."/>
        </authorList>
    </citation>
    <scope>NUCLEOTIDE SEQUENCE [LARGE SCALE GENOMIC DNA]</scope>
    <source>
        <strain evidence="4">W13939</strain>
    </source>
</reference>
<dbReference type="PANTHER" id="PTHR21377">
    <property type="entry name" value="PROTEIN FAM210B, MITOCHONDRIAL"/>
    <property type="match status" value="1"/>
</dbReference>
<dbReference type="InterPro" id="IPR045866">
    <property type="entry name" value="FAM210A/B-like"/>
</dbReference>
<dbReference type="KEGG" id="trg:TRUGW13939_03511"/>
<evidence type="ECO:0000313" key="4">
    <source>
        <dbReference type="Proteomes" id="UP000509510"/>
    </source>
</evidence>
<dbReference type="OrthoDB" id="426386at2759"/>
<proteinExistence type="predicted"/>
<dbReference type="GeneID" id="55991014"/>
<dbReference type="EMBL" id="CP055899">
    <property type="protein sequence ID" value="QKX56406.1"/>
    <property type="molecule type" value="Genomic_DNA"/>
</dbReference>
<dbReference type="InterPro" id="IPR009688">
    <property type="entry name" value="FAM210A/B-like_dom"/>
</dbReference>
<feature type="domain" description="DUF1279" evidence="2">
    <location>
        <begin position="105"/>
        <end position="231"/>
    </location>
</feature>